<proteinExistence type="predicted"/>
<gene>
    <name evidence="4" type="primary">LOC106067860</name>
</gene>
<reference evidence="4" key="1">
    <citation type="submission" date="2025-08" db="UniProtKB">
        <authorList>
            <consortium name="RefSeq"/>
        </authorList>
    </citation>
    <scope>IDENTIFICATION</scope>
</reference>
<accession>A0A9W2ZW94</accession>
<dbReference type="GeneID" id="106067860"/>
<dbReference type="GO" id="GO:0005829">
    <property type="term" value="C:cytosol"/>
    <property type="evidence" value="ECO:0007669"/>
    <property type="project" value="TreeGrafter"/>
</dbReference>
<dbReference type="Proteomes" id="UP001165740">
    <property type="component" value="Chromosome 3"/>
</dbReference>
<feature type="compositionally biased region" description="Acidic residues" evidence="1">
    <location>
        <begin position="496"/>
        <end position="511"/>
    </location>
</feature>
<keyword evidence="2" id="KW-0472">Membrane</keyword>
<dbReference type="OrthoDB" id="5949187at2759"/>
<dbReference type="InterPro" id="IPR031751">
    <property type="entry name" value="DUF4735"/>
</dbReference>
<dbReference type="GO" id="GO:0016020">
    <property type="term" value="C:membrane"/>
    <property type="evidence" value="ECO:0007669"/>
    <property type="project" value="TreeGrafter"/>
</dbReference>
<feature type="transmembrane region" description="Helical" evidence="2">
    <location>
        <begin position="639"/>
        <end position="661"/>
    </location>
</feature>
<sequence length="673" mass="77719">MAANVFIILLITLAGLLTLGINLDLDLPLKDVNASNIKSVLIALDNVMKFYKEHYRNLNLDGFFGLRIMQGQLQMLVTEYKANPHGNLSSDIIEHIETLVQSSSNVSALGLKYIENDDPVYFHKFRPIILSPWRIKKPHRKLEPHLRWEIPQYKAKLKVKLTEELSDKCIVQLLQPDCNITEDCADIMTTRALTGYGITHQLLWTAIGETTVNCTVNMNKIMETRGFGNVSAMQLEWCTNNFYEMVAIVQVLMHKKIHESQQDLFFEQQFVCPSLGFYEFLKMEYLKQMLTWQFPMGCFGDRNTETDINSILFNYQEGQTLFLHNKVNAANGQVTLKDGSKTLESEKSEQVHFVKEKDLAVSENSTNIVTLKSNASFVSIRRKQRNIKQSSFVGKLKQSSKTQRRLLNEKLMEDGCLSHKTAVAVGALCSYIRYMIEPGNIQWTGQHELFLMDMRSLLQADGDGQLKLSVDRPEEEDEHKELEDLGAANNDHYPAEEEEEEEEGEDEEEYNQDAQDYVSEQPKAHLENPVIQFDQRDNDNIMVNEDNEKELIEYSNVHDDTGAEKQMLPLEPAENNMVDTREQQEDRNYYDDEGETEKGIIKRNRQITPRPRPPIRTRKKHGSSSDKSSENVLSDQPNYMVIVLVSVSPFFVLLLFLLKFIRKRRVHKRHTYF</sequence>
<keyword evidence="2" id="KW-0812">Transmembrane</keyword>
<protein>
    <submittedName>
        <fullName evidence="4">Uncharacterized protein LOC106067860</fullName>
    </submittedName>
</protein>
<dbReference type="OMA" id="CTNNFFE"/>
<evidence type="ECO:0000313" key="3">
    <source>
        <dbReference type="Proteomes" id="UP001165740"/>
    </source>
</evidence>
<evidence type="ECO:0000313" key="4">
    <source>
        <dbReference type="RefSeq" id="XP_055879234.1"/>
    </source>
</evidence>
<evidence type="ECO:0000256" key="1">
    <source>
        <dbReference type="SAM" id="MobiDB-lite"/>
    </source>
</evidence>
<dbReference type="PANTHER" id="PTHR33539:SF1">
    <property type="entry name" value="UPF0764 PROTEIN C16ORF89"/>
    <property type="match status" value="1"/>
</dbReference>
<feature type="region of interest" description="Disordered" evidence="1">
    <location>
        <begin position="471"/>
        <end position="513"/>
    </location>
</feature>
<dbReference type="Pfam" id="PF15882">
    <property type="entry name" value="DUF4735"/>
    <property type="match status" value="1"/>
</dbReference>
<dbReference type="AlphaFoldDB" id="A0A9W2ZW94"/>
<keyword evidence="2" id="KW-1133">Transmembrane helix</keyword>
<keyword evidence="3" id="KW-1185">Reference proteome</keyword>
<evidence type="ECO:0000256" key="2">
    <source>
        <dbReference type="SAM" id="Phobius"/>
    </source>
</evidence>
<feature type="compositionally biased region" description="Basic and acidic residues" evidence="1">
    <location>
        <begin position="579"/>
        <end position="600"/>
    </location>
</feature>
<dbReference type="PANTHER" id="PTHR33539">
    <property type="entry name" value="UPF0764 PROTEIN C16ORF89"/>
    <property type="match status" value="1"/>
</dbReference>
<feature type="region of interest" description="Disordered" evidence="1">
    <location>
        <begin position="577"/>
        <end position="632"/>
    </location>
</feature>
<name>A0A9W2ZW94_BIOGL</name>
<feature type="compositionally biased region" description="Basic residues" evidence="1">
    <location>
        <begin position="613"/>
        <end position="622"/>
    </location>
</feature>
<dbReference type="RefSeq" id="XP_055879234.1">
    <property type="nucleotide sequence ID" value="XM_056023259.1"/>
</dbReference>
<organism evidence="3 4">
    <name type="scientific">Biomphalaria glabrata</name>
    <name type="common">Bloodfluke planorb</name>
    <name type="synonym">Freshwater snail</name>
    <dbReference type="NCBI Taxonomy" id="6526"/>
    <lineage>
        <taxon>Eukaryota</taxon>
        <taxon>Metazoa</taxon>
        <taxon>Spiralia</taxon>
        <taxon>Lophotrochozoa</taxon>
        <taxon>Mollusca</taxon>
        <taxon>Gastropoda</taxon>
        <taxon>Heterobranchia</taxon>
        <taxon>Euthyneura</taxon>
        <taxon>Panpulmonata</taxon>
        <taxon>Hygrophila</taxon>
        <taxon>Lymnaeoidea</taxon>
        <taxon>Planorbidae</taxon>
        <taxon>Biomphalaria</taxon>
    </lineage>
</organism>